<feature type="region of interest" description="Disordered" evidence="2">
    <location>
        <begin position="147"/>
        <end position="198"/>
    </location>
</feature>
<gene>
    <name evidence="4" type="ORF">PTTT1_LOCUS14524</name>
</gene>
<dbReference type="PANTHER" id="PTHR24074">
    <property type="entry name" value="CO-CHAPERONE PROTEIN DJLA"/>
    <property type="match status" value="1"/>
</dbReference>
<feature type="region of interest" description="Disordered" evidence="2">
    <location>
        <begin position="369"/>
        <end position="533"/>
    </location>
</feature>
<organism evidence="4">
    <name type="scientific">Phaeodactylum tricornutum</name>
    <name type="common">Diatom</name>
    <dbReference type="NCBI Taxonomy" id="2850"/>
    <lineage>
        <taxon>Eukaryota</taxon>
        <taxon>Sar</taxon>
        <taxon>Stramenopiles</taxon>
        <taxon>Ochrophyta</taxon>
        <taxon>Bacillariophyta</taxon>
        <taxon>Bacillariophyceae</taxon>
        <taxon>Bacillariophycidae</taxon>
        <taxon>Naviculales</taxon>
        <taxon>Phaeodactylaceae</taxon>
        <taxon>Phaeodactylum</taxon>
    </lineage>
</organism>
<dbReference type="SMART" id="SM00271">
    <property type="entry name" value="DnaJ"/>
    <property type="match status" value="1"/>
</dbReference>
<feature type="compositionally biased region" description="Low complexity" evidence="2">
    <location>
        <begin position="179"/>
        <end position="193"/>
    </location>
</feature>
<accession>A0A8J9X2I2</accession>
<evidence type="ECO:0000259" key="3">
    <source>
        <dbReference type="PROSITE" id="PS50076"/>
    </source>
</evidence>
<dbReference type="CDD" id="cd06257">
    <property type="entry name" value="DnaJ"/>
    <property type="match status" value="1"/>
</dbReference>
<dbReference type="SUPFAM" id="SSF46565">
    <property type="entry name" value="Chaperone J-domain"/>
    <property type="match status" value="1"/>
</dbReference>
<feature type="compositionally biased region" description="Basic residues" evidence="2">
    <location>
        <begin position="447"/>
        <end position="460"/>
    </location>
</feature>
<dbReference type="Gene3D" id="1.10.287.110">
    <property type="entry name" value="DnaJ domain"/>
    <property type="match status" value="1"/>
</dbReference>
<evidence type="ECO:0000256" key="2">
    <source>
        <dbReference type="SAM" id="MobiDB-lite"/>
    </source>
</evidence>
<protein>
    <recommendedName>
        <fullName evidence="3">J domain-containing protein</fullName>
    </recommendedName>
</protein>
<dbReference type="InterPro" id="IPR036869">
    <property type="entry name" value="J_dom_sf"/>
</dbReference>
<feature type="compositionally biased region" description="Low complexity" evidence="2">
    <location>
        <begin position="151"/>
        <end position="162"/>
    </location>
</feature>
<name>A0A8J9X2I2_PHATR</name>
<dbReference type="PRINTS" id="PR00625">
    <property type="entry name" value="JDOMAIN"/>
</dbReference>
<dbReference type="AlphaFoldDB" id="A0A8J9X2I2"/>
<dbReference type="EMBL" id="OU594955">
    <property type="protein sequence ID" value="CAG9280817.1"/>
    <property type="molecule type" value="Genomic_DNA"/>
</dbReference>
<feature type="compositionally biased region" description="Low complexity" evidence="2">
    <location>
        <begin position="461"/>
        <end position="471"/>
    </location>
</feature>
<evidence type="ECO:0000256" key="1">
    <source>
        <dbReference type="SAM" id="Coils"/>
    </source>
</evidence>
<dbReference type="Proteomes" id="UP000836788">
    <property type="component" value="Chromosome 14"/>
</dbReference>
<reference evidence="4" key="1">
    <citation type="submission" date="2022-02" db="EMBL/GenBank/DDBJ databases">
        <authorList>
            <person name="Giguere J D."/>
        </authorList>
    </citation>
    <scope>NUCLEOTIDE SEQUENCE</scope>
    <source>
        <strain evidence="4">CCAP 1055/1</strain>
    </source>
</reference>
<feature type="domain" description="J" evidence="3">
    <location>
        <begin position="89"/>
        <end position="150"/>
    </location>
</feature>
<proteinExistence type="predicted"/>
<evidence type="ECO:0000313" key="4">
    <source>
        <dbReference type="EMBL" id="CAG9280817.1"/>
    </source>
</evidence>
<dbReference type="PROSITE" id="PS50076">
    <property type="entry name" value="DNAJ_2"/>
    <property type="match status" value="1"/>
</dbReference>
<dbReference type="InterPro" id="IPR050817">
    <property type="entry name" value="DjlA_DnaK_co-chaperone"/>
</dbReference>
<feature type="coiled-coil region" evidence="1">
    <location>
        <begin position="297"/>
        <end position="354"/>
    </location>
</feature>
<feature type="compositionally biased region" description="Low complexity" evidence="2">
    <location>
        <begin position="415"/>
        <end position="430"/>
    </location>
</feature>
<feature type="region of interest" description="Disordered" evidence="2">
    <location>
        <begin position="51"/>
        <end position="70"/>
    </location>
</feature>
<dbReference type="Pfam" id="PF00226">
    <property type="entry name" value="DnaJ"/>
    <property type="match status" value="1"/>
</dbReference>
<dbReference type="InterPro" id="IPR001623">
    <property type="entry name" value="DnaJ_domain"/>
</dbReference>
<feature type="compositionally biased region" description="Polar residues" evidence="2">
    <location>
        <begin position="405"/>
        <end position="414"/>
    </location>
</feature>
<sequence length="554" mass="60322">MHQSPLRLTFPLACSISWCLFFSHCILLPLLATGFTVSHSHPHLQQSLARRQLHTSVPSHRRPTRNTPRTRSTLWMAVTSRKPDLQSSDPFAVLGLDPSVTLDAKEIKRAYKRLALKYHPDVSEEKDKKKASDQFARINWAYETLSGKNRGTTSAGSSTGTTTPGGTGGWQPPHRRQGSYTSSTSTGSSNRASTDWRDYMPGGYYEKDNQDYDAGGDSFEAIFADLFKGAAGAAAGVSSVAGGSGSIFKDFVEFLERNVEGYTPGGSDDDDAQLRILLRTGSIDQVADEMDDTDLVVQQLVNKLKQVDDDLVMVQAEMKLATKYSDRIGLGERVDELEARKKVVQGYLQKARKRLLSLQTRYKELIVGGDNDRRAGGRSAASSGPGDYNSYAKTSSPNAGEANDSKGSTAYGTGSTSSSSRSRTSSNSNSEDAWKDEGFGSFGRGRGSTRRGRTGTHRRSTSASDQASATSPGKETSYGGSSSSSSSPYSTRSSTPPPPPPRSSPERPQPTSYTQVPPHRRTSGSTWSIEDDKRRLREMQVDDDFEKLKKDLGL</sequence>
<feature type="compositionally biased region" description="Low complexity" evidence="2">
    <location>
        <begin position="481"/>
        <end position="494"/>
    </location>
</feature>
<feature type="compositionally biased region" description="Low complexity" evidence="2">
    <location>
        <begin position="377"/>
        <end position="387"/>
    </location>
</feature>
<keyword evidence="1" id="KW-0175">Coiled coil</keyword>